<dbReference type="InterPro" id="IPR051158">
    <property type="entry name" value="Metallophosphoesterase_sf"/>
</dbReference>
<protein>
    <recommendedName>
        <fullName evidence="1">Calcineurin-like phosphoesterase domain-containing protein</fullName>
    </recommendedName>
</protein>
<dbReference type="InterPro" id="IPR029052">
    <property type="entry name" value="Metallo-depent_PP-like"/>
</dbReference>
<dbReference type="AlphaFoldDB" id="A0A3N0I402"/>
<dbReference type="InterPro" id="IPR004843">
    <property type="entry name" value="Calcineurin-like_PHP"/>
</dbReference>
<dbReference type="PANTHER" id="PTHR31302:SF25">
    <property type="entry name" value="PHOSPHOESTERASE"/>
    <property type="match status" value="1"/>
</dbReference>
<dbReference type="OrthoDB" id="9780884at2"/>
<dbReference type="Pfam" id="PF00149">
    <property type="entry name" value="Metallophos"/>
    <property type="match status" value="1"/>
</dbReference>
<dbReference type="SUPFAM" id="SSF56300">
    <property type="entry name" value="Metallo-dependent phosphatases"/>
    <property type="match status" value="1"/>
</dbReference>
<dbReference type="GO" id="GO:0009245">
    <property type="term" value="P:lipid A biosynthetic process"/>
    <property type="evidence" value="ECO:0007669"/>
    <property type="project" value="TreeGrafter"/>
</dbReference>
<evidence type="ECO:0000259" key="1">
    <source>
        <dbReference type="Pfam" id="PF00149"/>
    </source>
</evidence>
<dbReference type="GO" id="GO:0008758">
    <property type="term" value="F:UDP-2,3-diacylglucosamine hydrolase activity"/>
    <property type="evidence" value="ECO:0007669"/>
    <property type="project" value="TreeGrafter"/>
</dbReference>
<proteinExistence type="predicted"/>
<dbReference type="PANTHER" id="PTHR31302">
    <property type="entry name" value="TRANSMEMBRANE PROTEIN WITH METALLOPHOSPHOESTERASE DOMAIN-RELATED"/>
    <property type="match status" value="1"/>
</dbReference>
<gene>
    <name evidence="2" type="ORF">EDX97_01290</name>
</gene>
<dbReference type="EMBL" id="RJQC01000001">
    <property type="protein sequence ID" value="RNM31230.1"/>
    <property type="molecule type" value="Genomic_DNA"/>
</dbReference>
<dbReference type="Proteomes" id="UP000276568">
    <property type="component" value="Unassembled WGS sequence"/>
</dbReference>
<evidence type="ECO:0000313" key="3">
    <source>
        <dbReference type="Proteomes" id="UP000276568"/>
    </source>
</evidence>
<accession>A0A3N0I402</accession>
<comment type="caution">
    <text evidence="2">The sequence shown here is derived from an EMBL/GenBank/DDBJ whole genome shotgun (WGS) entry which is preliminary data.</text>
</comment>
<dbReference type="RefSeq" id="WP_128519396.1">
    <property type="nucleotide sequence ID" value="NZ_CAUWBR010000024.1"/>
</dbReference>
<reference evidence="2 3" key="1">
    <citation type="submission" date="2018-11" db="EMBL/GenBank/DDBJ databases">
        <title>Clostridium sp. nov., a member of the family Erysipelotrichaceae isolated from pig faeces.</title>
        <authorList>
            <person name="Chang Y.-H."/>
        </authorList>
    </citation>
    <scope>NUCLEOTIDE SEQUENCE [LARGE SCALE GENOMIC DNA]</scope>
    <source>
        <strain evidence="2 3">YH-panp20</strain>
    </source>
</reference>
<organism evidence="2 3">
    <name type="scientific">Absicoccus porci</name>
    <dbReference type="NCBI Taxonomy" id="2486576"/>
    <lineage>
        <taxon>Bacteria</taxon>
        <taxon>Bacillati</taxon>
        <taxon>Bacillota</taxon>
        <taxon>Erysipelotrichia</taxon>
        <taxon>Erysipelotrichales</taxon>
        <taxon>Erysipelotrichaceae</taxon>
        <taxon>Absicoccus</taxon>
    </lineage>
</organism>
<dbReference type="Gene3D" id="3.60.21.10">
    <property type="match status" value="1"/>
</dbReference>
<keyword evidence="3" id="KW-1185">Reference proteome</keyword>
<dbReference type="GO" id="GO:0016020">
    <property type="term" value="C:membrane"/>
    <property type="evidence" value="ECO:0007669"/>
    <property type="project" value="GOC"/>
</dbReference>
<evidence type="ECO:0000313" key="2">
    <source>
        <dbReference type="EMBL" id="RNM31230.1"/>
    </source>
</evidence>
<feature type="domain" description="Calcineurin-like phosphoesterase" evidence="1">
    <location>
        <begin position="58"/>
        <end position="219"/>
    </location>
</feature>
<sequence>MQRWQQRLLAIIIVLLVIVLGFDVSLYHAIQYEPSELAVNYRNIKDDKIPTSMNDVSILYFTDLQYGKFEDKERCDRVFAKIKELNPDILIFGGDVLDTNTTFDTKTQKYIQKKFKEIQAPLGKFAVWGEKDQSHKTELKKIYKKAQVEVLDNRQVSLYNGSSSGIRLIGLSSTSGISSATQKLSSQTFNLLVCHEPDILVDSSLASKHISLAWAGHSHGTQITFPLIGPYKTVSGASKLNRSHSTDLSFDYDISTGVGCTNLDVRYGAKPEINYYILKK</sequence>
<name>A0A3N0I402_9FIRM</name>